<evidence type="ECO:0000256" key="5">
    <source>
        <dbReference type="ARBA" id="ARBA00023136"/>
    </source>
</evidence>
<feature type="transmembrane region" description="Helical" evidence="7">
    <location>
        <begin position="164"/>
        <end position="181"/>
    </location>
</feature>
<dbReference type="RefSeq" id="WP_100866581.1">
    <property type="nucleotide sequence ID" value="NZ_PHUF01000003.1"/>
</dbReference>
<evidence type="ECO:0000256" key="4">
    <source>
        <dbReference type="ARBA" id="ARBA00022989"/>
    </source>
</evidence>
<evidence type="ECO:0000256" key="1">
    <source>
        <dbReference type="ARBA" id="ARBA00004141"/>
    </source>
</evidence>
<feature type="transmembrane region" description="Helical" evidence="7">
    <location>
        <begin position="186"/>
        <end position="205"/>
    </location>
</feature>
<dbReference type="EMBL" id="PHUF01000003">
    <property type="protein sequence ID" value="PKB19062.1"/>
    <property type="molecule type" value="Genomic_DNA"/>
</dbReference>
<dbReference type="Proteomes" id="UP000232587">
    <property type="component" value="Unassembled WGS sequence"/>
</dbReference>
<evidence type="ECO:0000313" key="9">
    <source>
        <dbReference type="Proteomes" id="UP000232587"/>
    </source>
</evidence>
<keyword evidence="3 7" id="KW-0812">Transmembrane</keyword>
<dbReference type="OrthoDB" id="7400974at2"/>
<feature type="transmembrane region" description="Helical" evidence="7">
    <location>
        <begin position="257"/>
        <end position="275"/>
    </location>
</feature>
<comment type="subcellular location">
    <subcellularLocation>
        <location evidence="1">Membrane</location>
        <topology evidence="1">Multi-pass membrane protein</topology>
    </subcellularLocation>
</comment>
<protein>
    <submittedName>
        <fullName evidence="8">Type IV secretion system protein VirB6</fullName>
    </submittedName>
</protein>
<evidence type="ECO:0000256" key="3">
    <source>
        <dbReference type="ARBA" id="ARBA00022692"/>
    </source>
</evidence>
<feature type="transmembrane region" description="Helical" evidence="7">
    <location>
        <begin position="76"/>
        <end position="95"/>
    </location>
</feature>
<feature type="transmembrane region" description="Helical" evidence="7">
    <location>
        <begin position="217"/>
        <end position="245"/>
    </location>
</feature>
<keyword evidence="4 7" id="KW-1133">Transmembrane helix</keyword>
<organism evidence="8 9">
    <name type="scientific">Novosphingobium kunmingense</name>
    <dbReference type="NCBI Taxonomy" id="1211806"/>
    <lineage>
        <taxon>Bacteria</taxon>
        <taxon>Pseudomonadati</taxon>
        <taxon>Pseudomonadota</taxon>
        <taxon>Alphaproteobacteria</taxon>
        <taxon>Sphingomonadales</taxon>
        <taxon>Sphingomonadaceae</taxon>
        <taxon>Novosphingobium</taxon>
    </lineage>
</organism>
<dbReference type="GO" id="GO:0030255">
    <property type="term" value="P:protein secretion by the type IV secretion system"/>
    <property type="evidence" value="ECO:0007669"/>
    <property type="project" value="InterPro"/>
</dbReference>
<comment type="caution">
    <text evidence="8">The sequence shown here is derived from an EMBL/GenBank/DDBJ whole genome shotgun (WGS) entry which is preliminary data.</text>
</comment>
<evidence type="ECO:0000256" key="6">
    <source>
        <dbReference type="SAM" id="MobiDB-lite"/>
    </source>
</evidence>
<feature type="transmembrane region" description="Helical" evidence="7">
    <location>
        <begin position="43"/>
        <end position="64"/>
    </location>
</feature>
<evidence type="ECO:0000313" key="8">
    <source>
        <dbReference type="EMBL" id="PKB19062.1"/>
    </source>
</evidence>
<feature type="region of interest" description="Disordered" evidence="6">
    <location>
        <begin position="379"/>
        <end position="398"/>
    </location>
</feature>
<dbReference type="InterPro" id="IPR007688">
    <property type="entry name" value="Conjugal_tfr_TrbL/VirB6"/>
</dbReference>
<evidence type="ECO:0000256" key="7">
    <source>
        <dbReference type="SAM" id="Phobius"/>
    </source>
</evidence>
<gene>
    <name evidence="8" type="ORF">B0I00_1289</name>
</gene>
<dbReference type="Pfam" id="PF04610">
    <property type="entry name" value="TrbL"/>
    <property type="match status" value="1"/>
</dbReference>
<name>A0A2N0HJE9_9SPHN</name>
<dbReference type="GO" id="GO:0016020">
    <property type="term" value="C:membrane"/>
    <property type="evidence" value="ECO:0007669"/>
    <property type="project" value="UniProtKB-SubCell"/>
</dbReference>
<keyword evidence="9" id="KW-1185">Reference proteome</keyword>
<comment type="similarity">
    <text evidence="2">Belongs to the TrbL/VirB6 family.</text>
</comment>
<accession>A0A2N0HJE9</accession>
<dbReference type="AlphaFoldDB" id="A0A2N0HJE9"/>
<sequence length="398" mass="40007">MSACQQFSNVAAAGVAPALRAVDCLASETTAAAFGRLFGGNGALVPALTALLTLYIAFFAFSLLTGRSRVGISALTPRMMTLGLVLTFATSWIAYQSVVWNLAVGGPDQIASVLTGARGSATQIFADRIDLIFGAIAEVAEASGQSAQGAGAGVTSGSFTPANVMWLGALLLLLGTVGVLVTSRIALAVLLAVGPAFVVFALFRGTRGLTAGWLRGLVLTAITPLFVVVGGGIVLELIVPVVAALRSPEGALDGRAAIALFLAASVHVALMSLILKVAGTTVSAWRVFGLADAEPGSPSAQAPGASASIETIRSGAAPAGGAAASIAPHARTAALILPSDPNPGMAAGSVRTGSNRTVINNAAAPAQAGAAFQPVRRTRGLGSRYPSTPVRAKKEMIR</sequence>
<evidence type="ECO:0000256" key="2">
    <source>
        <dbReference type="ARBA" id="ARBA00007802"/>
    </source>
</evidence>
<proteinExistence type="inferred from homology"/>
<reference evidence="8 9" key="1">
    <citation type="submission" date="2017-11" db="EMBL/GenBank/DDBJ databases">
        <title>Genomic Encyclopedia of Type Strains, Phase III (KMG-III): the genomes of soil and plant-associated and newly described type strains.</title>
        <authorList>
            <person name="Whitman W."/>
        </authorList>
    </citation>
    <scope>NUCLEOTIDE SEQUENCE [LARGE SCALE GENOMIC DNA]</scope>
    <source>
        <strain evidence="8 9">CGMCC 1.12274</strain>
    </source>
</reference>
<keyword evidence="5 7" id="KW-0472">Membrane</keyword>